<dbReference type="Proteomes" id="UP000309992">
    <property type="component" value="Unassembled WGS sequence"/>
</dbReference>
<dbReference type="EMBL" id="SWMS01000027">
    <property type="protein sequence ID" value="TKG62367.1"/>
    <property type="molecule type" value="Genomic_DNA"/>
</dbReference>
<name>A0ABY2RVK2_9PSEU</name>
<sequence>MWYSHVWKQDDTLIVVTTEGAQLRGLSQTAGRLARKWARENGAEVVERVSVSTSATYGFAAQVKARYRIRGVS</sequence>
<accession>A0ABY2RVK2</accession>
<keyword evidence="2" id="KW-1185">Reference proteome</keyword>
<evidence type="ECO:0000313" key="1">
    <source>
        <dbReference type="EMBL" id="TKG62367.1"/>
    </source>
</evidence>
<protein>
    <submittedName>
        <fullName evidence="1">Uncharacterized protein</fullName>
    </submittedName>
</protein>
<reference evidence="1 2" key="1">
    <citation type="journal article" date="2015" name="Antonie Van Leeuwenhoek">
        <title>Prauserella endophytica sp. nov., an endophytic actinobacterium isolated from Tamarix taklamakanensis.</title>
        <authorList>
            <person name="Liu J.M."/>
            <person name="Habden X."/>
            <person name="Guo L."/>
            <person name="Tuo L."/>
            <person name="Jiang Z.K."/>
            <person name="Liu S.W."/>
            <person name="Liu X.F."/>
            <person name="Chen L."/>
            <person name="Li R.F."/>
            <person name="Zhang Y.Q."/>
            <person name="Sun C.H."/>
        </authorList>
    </citation>
    <scope>NUCLEOTIDE SEQUENCE [LARGE SCALE GENOMIC DNA]</scope>
    <source>
        <strain evidence="1 2">CGMCC 4.7182</strain>
    </source>
</reference>
<gene>
    <name evidence="1" type="ORF">FCN18_32155</name>
</gene>
<organism evidence="1 2">
    <name type="scientific">Prauserella endophytica</name>
    <dbReference type="NCBI Taxonomy" id="1592324"/>
    <lineage>
        <taxon>Bacteria</taxon>
        <taxon>Bacillati</taxon>
        <taxon>Actinomycetota</taxon>
        <taxon>Actinomycetes</taxon>
        <taxon>Pseudonocardiales</taxon>
        <taxon>Pseudonocardiaceae</taxon>
        <taxon>Prauserella</taxon>
        <taxon>Prauserella coralliicola group</taxon>
    </lineage>
</organism>
<comment type="caution">
    <text evidence="1">The sequence shown here is derived from an EMBL/GenBank/DDBJ whole genome shotgun (WGS) entry which is preliminary data.</text>
</comment>
<dbReference type="RefSeq" id="WP_137096855.1">
    <property type="nucleotide sequence ID" value="NZ_SWMS01000027.1"/>
</dbReference>
<proteinExistence type="predicted"/>
<evidence type="ECO:0000313" key="2">
    <source>
        <dbReference type="Proteomes" id="UP000309992"/>
    </source>
</evidence>